<reference evidence="1 2" key="1">
    <citation type="journal article" date="2022" name="bioRxiv">
        <title>The genome of the oomycete Peronosclerospora sorghi, a cosmopolitan pathogen of maize and sorghum, is inflated with dispersed pseudogenes.</title>
        <authorList>
            <person name="Fletcher K."/>
            <person name="Martin F."/>
            <person name="Isakeit T."/>
            <person name="Cavanaugh K."/>
            <person name="Magill C."/>
            <person name="Michelmore R."/>
        </authorList>
    </citation>
    <scope>NUCLEOTIDE SEQUENCE [LARGE SCALE GENOMIC DNA]</scope>
    <source>
        <strain evidence="1">P6</strain>
    </source>
</reference>
<sequence length="112" mass="12881">MAKSMHSSCPSDDTKAELDTAKAELLSLDEYFTSHREKAKFDRDANVVARISSDPRPRLTLKWPYRTFAARMEKRPQMPEKWLPSIVHTGGRYTNPHRTISETPFPCDVTTQ</sequence>
<name>A0ACC0WNV0_9STRA</name>
<proteinExistence type="predicted"/>
<comment type="caution">
    <text evidence="1">The sequence shown here is derived from an EMBL/GenBank/DDBJ whole genome shotgun (WGS) entry which is preliminary data.</text>
</comment>
<accession>A0ACC0WNV0</accession>
<evidence type="ECO:0000313" key="2">
    <source>
        <dbReference type="Proteomes" id="UP001163321"/>
    </source>
</evidence>
<protein>
    <submittedName>
        <fullName evidence="1">Uncharacterized protein</fullName>
    </submittedName>
</protein>
<keyword evidence="2" id="KW-1185">Reference proteome</keyword>
<gene>
    <name evidence="1" type="ORF">PsorP6_015723</name>
</gene>
<dbReference type="EMBL" id="CM047589">
    <property type="protein sequence ID" value="KAI9920444.1"/>
    <property type="molecule type" value="Genomic_DNA"/>
</dbReference>
<organism evidence="1 2">
    <name type="scientific">Peronosclerospora sorghi</name>
    <dbReference type="NCBI Taxonomy" id="230839"/>
    <lineage>
        <taxon>Eukaryota</taxon>
        <taxon>Sar</taxon>
        <taxon>Stramenopiles</taxon>
        <taxon>Oomycota</taxon>
        <taxon>Peronosporomycetes</taxon>
        <taxon>Peronosporales</taxon>
        <taxon>Peronosporaceae</taxon>
        <taxon>Peronosclerospora</taxon>
    </lineage>
</organism>
<dbReference type="Proteomes" id="UP001163321">
    <property type="component" value="Chromosome 10"/>
</dbReference>
<evidence type="ECO:0000313" key="1">
    <source>
        <dbReference type="EMBL" id="KAI9920444.1"/>
    </source>
</evidence>